<accession>A0A317JQI4</accession>
<feature type="transmembrane region" description="Helical" evidence="1">
    <location>
        <begin position="318"/>
        <end position="340"/>
    </location>
</feature>
<feature type="transmembrane region" description="Helical" evidence="1">
    <location>
        <begin position="413"/>
        <end position="437"/>
    </location>
</feature>
<proteinExistence type="predicted"/>
<keyword evidence="1" id="KW-1133">Transmembrane helix</keyword>
<dbReference type="PANTHER" id="PTHR43179">
    <property type="entry name" value="RHAMNOSYLTRANSFERASE WBBL"/>
    <property type="match status" value="1"/>
</dbReference>
<evidence type="ECO:0000313" key="4">
    <source>
        <dbReference type="Proteomes" id="UP000246104"/>
    </source>
</evidence>
<dbReference type="Proteomes" id="UP000246104">
    <property type="component" value="Unassembled WGS sequence"/>
</dbReference>
<reference evidence="3 4" key="1">
    <citation type="submission" date="2018-02" db="EMBL/GenBank/DDBJ databases">
        <title>Genomic Reconstructions from Amazon Rainforest and Pasture Soil Reveal Novel Insights into the Physiology of Candidate Phyla in Tropical Sites.</title>
        <authorList>
            <person name="Kroeger M.E."/>
            <person name="Delmont T."/>
            <person name="Eren A.M."/>
            <person name="Guo J."/>
            <person name="Meyer K.M."/>
            <person name="Khan K."/>
            <person name="Rodrigues J.L.M."/>
            <person name="Bohannan B.J.M."/>
            <person name="Tringe S."/>
            <person name="Borges C.D."/>
            <person name="Tiedje J."/>
            <person name="Tsai S.M."/>
            <person name="Nusslein K."/>
        </authorList>
    </citation>
    <scope>NUCLEOTIDE SEQUENCE [LARGE SCALE GENOMIC DNA]</scope>
    <source>
        <strain evidence="3">Amazon FNV 2010 28 9</strain>
    </source>
</reference>
<sequence length="707" mass="80539">MTLSIIIVDYKAKERVNRLVSSLHHPDWEVIVVDNTIHNRGYGGGCNEGASKAKGEFLLFLNPDIVVTAHAIEQLIRYVKQHPDVAAVGPQMCDEQGIVGISSLGKINWWSAFVGFSFLKNILSKDTATQRLWLSDWKRDTTRDVESINGACLCVRVSDFQAVGGFDESYFLYWEENDICARLRATGKRIVFCAEVSVRHSRELSMQQGSFDRENVFRASRSLFFAKQFGFLKGLLLSWWLWFNEEWRMLILCLCALFIRLALIDHISLIGDVGRDYLQAVALLQGKAFPLLGIPSSVPRFAQGPFNIWFAALSFKLLGISPFSPVIVSGLLTTLIAVMLFRLLKRETSKHAAFYATLLFVFSPAAIAQARMPFYLFAIPLFVLFFFNSLLALDKKSIYPSWGAESKNARIFLVVFSFFLLFQWELATIPFAVLLLIAMCKNKINILSHWKTIGSALILGLLPQFLFDLTHRCQQLCQFVVWMGYRTIAVTGVDHRHSLTVLHFSFWNAIALQFSRLIGFGMLPSLITTLFFLIGVGTYIKRKKIPTLLFYTLFAIFFLFVGLVIHGDPSEAYFPSFLPLLSILFSYTVVIFHKKIQVFIFLVVVGICIWNTFVLLKNTYFLPSIQDDLAAAKWIHQDSQKRAIILTSTDQGSMFSTYLDGLQFLLQMKGRQVEQPPLRYRVSLDGELHSSNEHRFGPIEIERESRL</sequence>
<comment type="caution">
    <text evidence="3">The sequence shown here is derived from an EMBL/GenBank/DDBJ whole genome shotgun (WGS) entry which is preliminary data.</text>
</comment>
<name>A0A317JQI4_9BACT</name>
<dbReference type="Gene3D" id="3.90.550.10">
    <property type="entry name" value="Spore Coat Polysaccharide Biosynthesis Protein SpsA, Chain A"/>
    <property type="match status" value="1"/>
</dbReference>
<dbReference type="PANTHER" id="PTHR43179:SF7">
    <property type="entry name" value="RHAMNOSYLTRANSFERASE WBBL"/>
    <property type="match status" value="1"/>
</dbReference>
<feature type="domain" description="Glycosyltransferase 2-like" evidence="2">
    <location>
        <begin position="5"/>
        <end position="98"/>
    </location>
</feature>
<feature type="transmembrane region" description="Helical" evidence="1">
    <location>
        <begin position="352"/>
        <end position="368"/>
    </location>
</feature>
<dbReference type="Pfam" id="PF00535">
    <property type="entry name" value="Glycos_transf_2"/>
    <property type="match status" value="1"/>
</dbReference>
<dbReference type="AlphaFoldDB" id="A0A317JQI4"/>
<organism evidence="3 4">
    <name type="scientific">Candidatus Cerribacteria bacterium 'Amazon FNV 2010 28 9'</name>
    <dbReference type="NCBI Taxonomy" id="2081795"/>
    <lineage>
        <taxon>Bacteria</taxon>
        <taxon>Candidatus Cerribacteria</taxon>
    </lineage>
</organism>
<dbReference type="EMBL" id="PSRQ01000006">
    <property type="protein sequence ID" value="PWU24246.1"/>
    <property type="molecule type" value="Genomic_DNA"/>
</dbReference>
<feature type="transmembrane region" description="Helical" evidence="1">
    <location>
        <begin position="517"/>
        <end position="536"/>
    </location>
</feature>
<dbReference type="SUPFAM" id="SSF53448">
    <property type="entry name" value="Nucleotide-diphospho-sugar transferases"/>
    <property type="match status" value="1"/>
</dbReference>
<feature type="transmembrane region" description="Helical" evidence="1">
    <location>
        <begin position="599"/>
        <end position="616"/>
    </location>
</feature>
<keyword evidence="1" id="KW-0472">Membrane</keyword>
<gene>
    <name evidence="3" type="ORF">C5B42_00305</name>
</gene>
<feature type="transmembrane region" description="Helical" evidence="1">
    <location>
        <begin position="374"/>
        <end position="393"/>
    </location>
</feature>
<feature type="transmembrane region" description="Helical" evidence="1">
    <location>
        <begin position="572"/>
        <end position="592"/>
    </location>
</feature>
<evidence type="ECO:0000259" key="2">
    <source>
        <dbReference type="Pfam" id="PF00535"/>
    </source>
</evidence>
<dbReference type="InterPro" id="IPR029044">
    <property type="entry name" value="Nucleotide-diphossugar_trans"/>
</dbReference>
<dbReference type="CDD" id="cd04186">
    <property type="entry name" value="GT_2_like_c"/>
    <property type="match status" value="1"/>
</dbReference>
<evidence type="ECO:0000256" key="1">
    <source>
        <dbReference type="SAM" id="Phobius"/>
    </source>
</evidence>
<feature type="transmembrane region" description="Helical" evidence="1">
    <location>
        <begin position="548"/>
        <end position="566"/>
    </location>
</feature>
<keyword evidence="1" id="KW-0812">Transmembrane</keyword>
<evidence type="ECO:0000313" key="3">
    <source>
        <dbReference type="EMBL" id="PWU24246.1"/>
    </source>
</evidence>
<protein>
    <recommendedName>
        <fullName evidence="2">Glycosyltransferase 2-like domain-containing protein</fullName>
    </recommendedName>
</protein>
<dbReference type="InterPro" id="IPR001173">
    <property type="entry name" value="Glyco_trans_2-like"/>
</dbReference>